<feature type="transmembrane region" description="Helical" evidence="6">
    <location>
        <begin position="57"/>
        <end position="80"/>
    </location>
</feature>
<name>A0A2H0CGZ3_9BACT</name>
<dbReference type="GO" id="GO:0017004">
    <property type="term" value="P:cytochrome complex assembly"/>
    <property type="evidence" value="ECO:0007669"/>
    <property type="project" value="InterPro"/>
</dbReference>
<evidence type="ECO:0000256" key="5">
    <source>
        <dbReference type="ARBA" id="ARBA00023136"/>
    </source>
</evidence>
<dbReference type="InterPro" id="IPR003834">
    <property type="entry name" value="Cyt_c_assmbl_TM_dom"/>
</dbReference>
<evidence type="ECO:0000313" key="8">
    <source>
        <dbReference type="EMBL" id="PIP69174.1"/>
    </source>
</evidence>
<evidence type="ECO:0000259" key="7">
    <source>
        <dbReference type="Pfam" id="PF02683"/>
    </source>
</evidence>
<keyword evidence="4 6" id="KW-1133">Transmembrane helix</keyword>
<keyword evidence="5 6" id="KW-0472">Membrane</keyword>
<comment type="similarity">
    <text evidence="2">Belongs to the DsbD family.</text>
</comment>
<comment type="subcellular location">
    <subcellularLocation>
        <location evidence="1">Membrane</location>
        <topology evidence="1">Multi-pass membrane protein</topology>
    </subcellularLocation>
</comment>
<evidence type="ECO:0000256" key="4">
    <source>
        <dbReference type="ARBA" id="ARBA00022989"/>
    </source>
</evidence>
<keyword evidence="3 6" id="KW-0812">Transmembrane</keyword>
<organism evidence="8 9">
    <name type="scientific">Candidatus Nomurabacteria bacterium CG22_combo_CG10-13_8_21_14_all_32_8</name>
    <dbReference type="NCBI Taxonomy" id="1974732"/>
    <lineage>
        <taxon>Bacteria</taxon>
        <taxon>Candidatus Nomuraibacteriota</taxon>
    </lineage>
</organism>
<feature type="transmembrane region" description="Helical" evidence="6">
    <location>
        <begin position="214"/>
        <end position="231"/>
    </location>
</feature>
<evidence type="ECO:0000256" key="6">
    <source>
        <dbReference type="SAM" id="Phobius"/>
    </source>
</evidence>
<dbReference type="InterPro" id="IPR051790">
    <property type="entry name" value="Cytochrome_c-biogenesis_DsbD"/>
</dbReference>
<evidence type="ECO:0000256" key="3">
    <source>
        <dbReference type="ARBA" id="ARBA00022692"/>
    </source>
</evidence>
<feature type="transmembrane region" description="Helical" evidence="6">
    <location>
        <begin position="12"/>
        <end position="45"/>
    </location>
</feature>
<accession>A0A2H0CGZ3</accession>
<proteinExistence type="inferred from homology"/>
<feature type="domain" description="Cytochrome C biogenesis protein transmembrane" evidence="7">
    <location>
        <begin position="17"/>
        <end position="204"/>
    </location>
</feature>
<evidence type="ECO:0000256" key="1">
    <source>
        <dbReference type="ARBA" id="ARBA00004141"/>
    </source>
</evidence>
<gene>
    <name evidence="8" type="ORF">COW91_00755</name>
</gene>
<dbReference type="Proteomes" id="UP000229176">
    <property type="component" value="Unassembled WGS sequence"/>
</dbReference>
<dbReference type="Pfam" id="PF02683">
    <property type="entry name" value="DsbD_TM"/>
    <property type="match status" value="1"/>
</dbReference>
<dbReference type="EMBL" id="PCTI01000010">
    <property type="protein sequence ID" value="PIP69174.1"/>
    <property type="molecule type" value="Genomic_DNA"/>
</dbReference>
<sequence>MFSSFLATNGQGFFLPVIMVSALIDSINPCAISVLFLTMAFLFSLNKSRKFILISGGVYILAIAIIYTLIGLGALQALSFFNVPNIMAKIGAVILLLYSFIGLTNEFFPSFPIKLKIPESTHGTLAKVISKGSIPAFFVLGALVAMFEFPCTGGPYLFVLTLLHDYANFWKGFWYLIIYNIVFVLPLILVLLFTTNKIMMEKIDRLRRLETKKARVVLLLILVAFGIIMFLL</sequence>
<feature type="transmembrane region" description="Helical" evidence="6">
    <location>
        <begin position="172"/>
        <end position="193"/>
    </location>
</feature>
<evidence type="ECO:0000256" key="2">
    <source>
        <dbReference type="ARBA" id="ARBA00006143"/>
    </source>
</evidence>
<reference evidence="8 9" key="1">
    <citation type="submission" date="2017-09" db="EMBL/GenBank/DDBJ databases">
        <title>Depth-based differentiation of microbial function through sediment-hosted aquifers and enrichment of novel symbionts in the deep terrestrial subsurface.</title>
        <authorList>
            <person name="Probst A.J."/>
            <person name="Ladd B."/>
            <person name="Jarett J.K."/>
            <person name="Geller-Mcgrath D.E."/>
            <person name="Sieber C.M."/>
            <person name="Emerson J.B."/>
            <person name="Anantharaman K."/>
            <person name="Thomas B.C."/>
            <person name="Malmstrom R."/>
            <person name="Stieglmeier M."/>
            <person name="Klingl A."/>
            <person name="Woyke T."/>
            <person name="Ryan C.M."/>
            <person name="Banfield J.F."/>
        </authorList>
    </citation>
    <scope>NUCLEOTIDE SEQUENCE [LARGE SCALE GENOMIC DNA]</scope>
    <source>
        <strain evidence="8">CG22_combo_CG10-13_8_21_14_all_32_8</strain>
    </source>
</reference>
<comment type="caution">
    <text evidence="8">The sequence shown here is derived from an EMBL/GenBank/DDBJ whole genome shotgun (WGS) entry which is preliminary data.</text>
</comment>
<evidence type="ECO:0000313" key="9">
    <source>
        <dbReference type="Proteomes" id="UP000229176"/>
    </source>
</evidence>
<dbReference type="GO" id="GO:0016020">
    <property type="term" value="C:membrane"/>
    <property type="evidence" value="ECO:0007669"/>
    <property type="project" value="UniProtKB-SubCell"/>
</dbReference>
<dbReference type="PANTHER" id="PTHR31272:SF9">
    <property type="entry name" value="BLL1027 PROTEIN"/>
    <property type="match status" value="1"/>
</dbReference>
<feature type="transmembrane region" description="Helical" evidence="6">
    <location>
        <begin position="137"/>
        <end position="160"/>
    </location>
</feature>
<dbReference type="AlphaFoldDB" id="A0A2H0CGZ3"/>
<feature type="transmembrane region" description="Helical" evidence="6">
    <location>
        <begin position="86"/>
        <end position="108"/>
    </location>
</feature>
<protein>
    <recommendedName>
        <fullName evidence="7">Cytochrome C biogenesis protein transmembrane domain-containing protein</fullName>
    </recommendedName>
</protein>
<dbReference type="PANTHER" id="PTHR31272">
    <property type="entry name" value="CYTOCHROME C-TYPE BIOGENESIS PROTEIN HI_1454-RELATED"/>
    <property type="match status" value="1"/>
</dbReference>